<keyword evidence="4" id="KW-1185">Reference proteome</keyword>
<keyword evidence="1" id="KW-0812">Transmembrane</keyword>
<keyword evidence="1" id="KW-0472">Membrane</keyword>
<evidence type="ECO:0000259" key="2">
    <source>
        <dbReference type="Pfam" id="PF10756"/>
    </source>
</evidence>
<evidence type="ECO:0000313" key="4">
    <source>
        <dbReference type="Proteomes" id="UP000000485"/>
    </source>
</evidence>
<evidence type="ECO:0000313" key="3">
    <source>
        <dbReference type="EMBL" id="AEI11227.1"/>
    </source>
</evidence>
<gene>
    <name evidence="3" type="ordered locus">Celgi_0708</name>
</gene>
<dbReference type="HOGENOM" id="CLU_117157_0_0_11"/>
<dbReference type="Proteomes" id="UP000000485">
    <property type="component" value="Chromosome"/>
</dbReference>
<evidence type="ECO:0000256" key="1">
    <source>
        <dbReference type="SAM" id="Phobius"/>
    </source>
</evidence>
<keyword evidence="1" id="KW-1133">Transmembrane helix</keyword>
<dbReference type="eggNOG" id="ENOG50332AI">
    <property type="taxonomic scope" value="Bacteria"/>
</dbReference>
<feature type="transmembrane region" description="Helical" evidence="1">
    <location>
        <begin position="183"/>
        <end position="204"/>
    </location>
</feature>
<dbReference type="KEGG" id="cga:Celgi_0708"/>
<accession>F7ZYV9</accession>
<dbReference type="AlphaFoldDB" id="F7ZYV9"/>
<dbReference type="InterPro" id="IPR019692">
    <property type="entry name" value="CFP-6_PH"/>
</dbReference>
<dbReference type="STRING" id="593907.Celgi_0708"/>
<protein>
    <recommendedName>
        <fullName evidence="2">Low molecular weight protein antigen 6 PH domain-containing protein</fullName>
    </recommendedName>
</protein>
<dbReference type="Pfam" id="PF10756">
    <property type="entry name" value="bPH_6"/>
    <property type="match status" value="1"/>
</dbReference>
<sequence>MASDGTVYRPTSRFFTTGGTWLFAGGWCAAAWVDAGVAGAVSALPACAGLAFGGWLAFWYPRVEVDDEAVRLVNPLRTVSVPWAALAHVSTQYAMTLVTPHGQYRAWAAPGPGAGHVARVSVSDVRAVSAGSADARGAVPMGDLPTAPSGSAALLVRRRWQRLVEEGRVEAGVADRTPVTNRWNVPAIAVLAVAAITTLIVALVG</sequence>
<organism evidence="3 4">
    <name type="scientific">Cellulomonas gilvus (strain ATCC 13127 / NRRL B-14078)</name>
    <name type="common">Cellvibrio gilvus</name>
    <dbReference type="NCBI Taxonomy" id="593907"/>
    <lineage>
        <taxon>Bacteria</taxon>
        <taxon>Bacillati</taxon>
        <taxon>Actinomycetota</taxon>
        <taxon>Actinomycetes</taxon>
        <taxon>Micrococcales</taxon>
        <taxon>Cellulomonadaceae</taxon>
        <taxon>Cellulomonas</taxon>
    </lineage>
</organism>
<feature type="domain" description="Low molecular weight protein antigen 6 PH" evidence="2">
    <location>
        <begin position="61"/>
        <end position="102"/>
    </location>
</feature>
<reference evidence="4" key="1">
    <citation type="submission" date="2011-04" db="EMBL/GenBank/DDBJ databases">
        <title>Complete sequence of Cellvibrio gilvus ATCC 13127.</title>
        <authorList>
            <person name="Lucas S."/>
            <person name="Han J."/>
            <person name="Lapidus A."/>
            <person name="Cheng J.-F."/>
            <person name="Goodwin L."/>
            <person name="Pitluck S."/>
            <person name="Peters L."/>
            <person name="Munk A."/>
            <person name="Detter J.C."/>
            <person name="Han C."/>
            <person name="Tapia R."/>
            <person name="Land M."/>
            <person name="Hauser L."/>
            <person name="Kyrpides N."/>
            <person name="Ivanova N."/>
            <person name="Ovchinnikova G."/>
            <person name="Pagani I."/>
            <person name="Mead D."/>
            <person name="Brumm P."/>
            <person name="Woyke T."/>
        </authorList>
    </citation>
    <scope>NUCLEOTIDE SEQUENCE [LARGE SCALE GENOMIC DNA]</scope>
    <source>
        <strain evidence="4">ATCC 13127 / NRRL B-14078</strain>
    </source>
</reference>
<name>F7ZYV9_CELGA</name>
<dbReference type="EMBL" id="CP002665">
    <property type="protein sequence ID" value="AEI11227.1"/>
    <property type="molecule type" value="Genomic_DNA"/>
</dbReference>
<dbReference type="RefSeq" id="WP_013882750.1">
    <property type="nucleotide sequence ID" value="NC_015671.1"/>
</dbReference>
<proteinExistence type="predicted"/>